<dbReference type="SUPFAM" id="SSF51556">
    <property type="entry name" value="Metallo-dependent hydrolases"/>
    <property type="match status" value="1"/>
</dbReference>
<keyword evidence="3" id="KW-0378">Hydrolase</keyword>
<dbReference type="Pfam" id="PF04909">
    <property type="entry name" value="Amidohydro_2"/>
    <property type="match status" value="1"/>
</dbReference>
<feature type="domain" description="Amidohydrolase-related" evidence="2">
    <location>
        <begin position="88"/>
        <end position="375"/>
    </location>
</feature>
<keyword evidence="1" id="KW-0456">Lyase</keyword>
<dbReference type="Gene3D" id="3.20.20.140">
    <property type="entry name" value="Metal-dependent hydrolases"/>
    <property type="match status" value="1"/>
</dbReference>
<comment type="caution">
    <text evidence="3">The sequence shown here is derived from an EMBL/GenBank/DDBJ whole genome shotgun (WGS) entry which is preliminary data.</text>
</comment>
<dbReference type="PANTHER" id="PTHR21240">
    <property type="entry name" value="2-AMINO-3-CARBOXYLMUCONATE-6-SEMIALDEHYDE DECARBOXYLASE"/>
    <property type="match status" value="1"/>
</dbReference>
<accession>A0A1S1R9M4</accession>
<name>A0A1S1R9M4_9ACTN</name>
<dbReference type="GO" id="GO:0016787">
    <property type="term" value="F:hydrolase activity"/>
    <property type="evidence" value="ECO:0007669"/>
    <property type="project" value="UniProtKB-KW"/>
</dbReference>
<protein>
    <submittedName>
        <fullName evidence="3">Amidohydrolase</fullName>
    </submittedName>
</protein>
<dbReference type="GO" id="GO:0019748">
    <property type="term" value="P:secondary metabolic process"/>
    <property type="evidence" value="ECO:0007669"/>
    <property type="project" value="TreeGrafter"/>
</dbReference>
<dbReference type="PANTHER" id="PTHR21240:SF28">
    <property type="entry name" value="ISO-OROTATE DECARBOXYLASE (EUROFUNG)"/>
    <property type="match status" value="1"/>
</dbReference>
<dbReference type="GO" id="GO:0016831">
    <property type="term" value="F:carboxy-lyase activity"/>
    <property type="evidence" value="ECO:0007669"/>
    <property type="project" value="InterPro"/>
</dbReference>
<reference evidence="4" key="1">
    <citation type="submission" date="2016-07" db="EMBL/GenBank/DDBJ databases">
        <title>Frankia sp. NRRL B-16219 Genome sequencing.</title>
        <authorList>
            <person name="Ghodhbane-Gtari F."/>
            <person name="Swanson E."/>
            <person name="Gueddou A."/>
            <person name="Louati M."/>
            <person name="Nouioui I."/>
            <person name="Hezbri K."/>
            <person name="Abebe-Akele F."/>
            <person name="Simpson S."/>
            <person name="Morris K."/>
            <person name="Thomas K."/>
            <person name="Gtari M."/>
            <person name="Tisa L.S."/>
        </authorList>
    </citation>
    <scope>NUCLEOTIDE SEQUENCE [LARGE SCALE GENOMIC DNA]</scope>
    <source>
        <strain evidence="4">NRRL B-16219</strain>
    </source>
</reference>
<keyword evidence="4" id="KW-1185">Reference proteome</keyword>
<dbReference type="InterPro" id="IPR032466">
    <property type="entry name" value="Metal_Hydrolase"/>
</dbReference>
<dbReference type="AlphaFoldDB" id="A0A1S1R9M4"/>
<dbReference type="Proteomes" id="UP000179769">
    <property type="component" value="Unassembled WGS sequence"/>
</dbReference>
<evidence type="ECO:0000313" key="3">
    <source>
        <dbReference type="EMBL" id="OHV42686.1"/>
    </source>
</evidence>
<gene>
    <name evidence="3" type="ORF">BBK14_31825</name>
</gene>
<organism evidence="3 4">
    <name type="scientific">Parafrankia soli</name>
    <dbReference type="NCBI Taxonomy" id="2599596"/>
    <lineage>
        <taxon>Bacteria</taxon>
        <taxon>Bacillati</taxon>
        <taxon>Actinomycetota</taxon>
        <taxon>Actinomycetes</taxon>
        <taxon>Frankiales</taxon>
        <taxon>Frankiaceae</taxon>
        <taxon>Parafrankia</taxon>
    </lineage>
</organism>
<dbReference type="OrthoDB" id="8673349at2"/>
<dbReference type="InterPro" id="IPR006680">
    <property type="entry name" value="Amidohydro-rel"/>
</dbReference>
<dbReference type="InterPro" id="IPR032465">
    <property type="entry name" value="ACMSD"/>
</dbReference>
<evidence type="ECO:0000313" key="4">
    <source>
        <dbReference type="Proteomes" id="UP000179769"/>
    </source>
</evidence>
<dbReference type="EMBL" id="MAXA01000043">
    <property type="protein sequence ID" value="OHV42686.1"/>
    <property type="molecule type" value="Genomic_DNA"/>
</dbReference>
<dbReference type="GO" id="GO:0005737">
    <property type="term" value="C:cytoplasm"/>
    <property type="evidence" value="ECO:0007669"/>
    <property type="project" value="TreeGrafter"/>
</dbReference>
<dbReference type="RefSeq" id="WP_071060122.1">
    <property type="nucleotide sequence ID" value="NZ_JBFLUH010000315.1"/>
</dbReference>
<evidence type="ECO:0000256" key="1">
    <source>
        <dbReference type="ARBA" id="ARBA00023239"/>
    </source>
</evidence>
<evidence type="ECO:0000259" key="2">
    <source>
        <dbReference type="Pfam" id="PF04909"/>
    </source>
</evidence>
<proteinExistence type="predicted"/>
<sequence>MNMDDLILISVDDHVIEPPDMFEGFIPAKYADRAPRLVSDEVSDKWVFGEGEARSSGLNAVAGRPPEEYGLEPARLAEIRRGCYDVHERVKDMSANGVLASLNFPSMARFCGQFFASRADQDPDLALAVLTAYNDWHIDAWCGAYPDRFIPCSIPPLWDPQLMAKEIRRTAAKGSHAVSFSMNPYALGLPSLHSDHWDPFWAACEETETVVCVHIGSGAIGVVTAPDAPMNVEITCAAIKTFPTAADLVWSPIFQKFKNLKVALSEGGIGWIPYFLERADYTYKQHRAWTRPELGGRLPSEIFRDHVVTCFIVDDFGVANLDRMNEDMVTWECDYPHSDSTWPRSPEVVIDAVAGLTDLQVDKITHRNAMQVYSFDPFPIRPRERCTVGALRKEAAGHDISIVSRGTVERRLTTVGQFAHAHQPGRTA</sequence>